<organism evidence="2">
    <name type="scientific">Drosophila persimilis</name>
    <name type="common">Fruit fly</name>
    <dbReference type="NCBI Taxonomy" id="7234"/>
    <lineage>
        <taxon>Eukaryota</taxon>
        <taxon>Metazoa</taxon>
        <taxon>Ecdysozoa</taxon>
        <taxon>Arthropoda</taxon>
        <taxon>Hexapoda</taxon>
        <taxon>Insecta</taxon>
        <taxon>Pterygota</taxon>
        <taxon>Neoptera</taxon>
        <taxon>Endopterygota</taxon>
        <taxon>Diptera</taxon>
        <taxon>Brachycera</taxon>
        <taxon>Muscomorpha</taxon>
        <taxon>Ephydroidea</taxon>
        <taxon>Drosophilidae</taxon>
        <taxon>Drosophila</taxon>
        <taxon>Sophophora</taxon>
    </lineage>
</organism>
<dbReference type="HOGENOM" id="CLU_2888106_0_0_1"/>
<sequence length="63" mass="7063">MMGDLWLALATLEIKTKLDLLHLIFDRHSITVNEVWCSSPASCIEAFEANDQWNNGNADIESA</sequence>
<evidence type="ECO:0000313" key="2">
    <source>
        <dbReference type="Proteomes" id="UP000008744"/>
    </source>
</evidence>
<dbReference type="Proteomes" id="UP000008744">
    <property type="component" value="Unassembled WGS sequence"/>
</dbReference>
<dbReference type="OMA" id="NDQWNNG"/>
<keyword evidence="2" id="KW-1185">Reference proteome</keyword>
<evidence type="ECO:0000313" key="1">
    <source>
        <dbReference type="EMBL" id="EDW26991.1"/>
    </source>
</evidence>
<proteinExistence type="predicted"/>
<gene>
    <name evidence="1" type="primary">Dper\GL16484</name>
    <name evidence="1" type="ORF">Dper_GL16484</name>
</gene>
<protein>
    <submittedName>
        <fullName evidence="1">GL16484</fullName>
    </submittedName>
</protein>
<accession>B4GWA7</accession>
<reference evidence="1 2" key="1">
    <citation type="journal article" date="2007" name="Nature">
        <title>Evolution of genes and genomes on the Drosophila phylogeny.</title>
        <authorList>
            <consortium name="Drosophila 12 Genomes Consortium"/>
            <person name="Clark A.G."/>
            <person name="Eisen M.B."/>
            <person name="Smith D.R."/>
            <person name="Bergman C.M."/>
            <person name="Oliver B."/>
            <person name="Markow T.A."/>
            <person name="Kaufman T.C."/>
            <person name="Kellis M."/>
            <person name="Gelbart W."/>
            <person name="Iyer V.N."/>
            <person name="Pollard D.A."/>
            <person name="Sackton T.B."/>
            <person name="Larracuente A.M."/>
            <person name="Singh N.D."/>
            <person name="Abad J.P."/>
            <person name="Abt D.N."/>
            <person name="Adryan B."/>
            <person name="Aguade M."/>
            <person name="Akashi H."/>
            <person name="Anderson W.W."/>
            <person name="Aquadro C.F."/>
            <person name="Ardell D.H."/>
            <person name="Arguello R."/>
            <person name="Artieri C.G."/>
            <person name="Barbash D.A."/>
            <person name="Barker D."/>
            <person name="Barsanti P."/>
            <person name="Batterham P."/>
            <person name="Batzoglou S."/>
            <person name="Begun D."/>
            <person name="Bhutkar A."/>
            <person name="Blanco E."/>
            <person name="Bosak S.A."/>
            <person name="Bradley R.K."/>
            <person name="Brand A.D."/>
            <person name="Brent M.R."/>
            <person name="Brooks A.N."/>
            <person name="Brown R.H."/>
            <person name="Butlin R.K."/>
            <person name="Caggese C."/>
            <person name="Calvi B.R."/>
            <person name="Bernardo de Carvalho A."/>
            <person name="Caspi A."/>
            <person name="Castrezana S."/>
            <person name="Celniker S.E."/>
            <person name="Chang J.L."/>
            <person name="Chapple C."/>
            <person name="Chatterji S."/>
            <person name="Chinwalla A."/>
            <person name="Civetta A."/>
            <person name="Clifton S.W."/>
            <person name="Comeron J.M."/>
            <person name="Costello J.C."/>
            <person name="Coyne J.A."/>
            <person name="Daub J."/>
            <person name="David R.G."/>
            <person name="Delcher A.L."/>
            <person name="Delehaunty K."/>
            <person name="Do C.B."/>
            <person name="Ebling H."/>
            <person name="Edwards K."/>
            <person name="Eickbush T."/>
            <person name="Evans J.D."/>
            <person name="Filipski A."/>
            <person name="Findeiss S."/>
            <person name="Freyhult E."/>
            <person name="Fulton L."/>
            <person name="Fulton R."/>
            <person name="Garcia A.C."/>
            <person name="Gardiner A."/>
            <person name="Garfield D.A."/>
            <person name="Garvin B.E."/>
            <person name="Gibson G."/>
            <person name="Gilbert D."/>
            <person name="Gnerre S."/>
            <person name="Godfrey J."/>
            <person name="Good R."/>
            <person name="Gotea V."/>
            <person name="Gravely B."/>
            <person name="Greenberg A.J."/>
            <person name="Griffiths-Jones S."/>
            <person name="Gross S."/>
            <person name="Guigo R."/>
            <person name="Gustafson E.A."/>
            <person name="Haerty W."/>
            <person name="Hahn M.W."/>
            <person name="Halligan D.L."/>
            <person name="Halpern A.L."/>
            <person name="Halter G.M."/>
            <person name="Han M.V."/>
            <person name="Heger A."/>
            <person name="Hillier L."/>
            <person name="Hinrichs A.S."/>
            <person name="Holmes I."/>
            <person name="Hoskins R.A."/>
            <person name="Hubisz M.J."/>
            <person name="Hultmark D."/>
            <person name="Huntley M.A."/>
            <person name="Jaffe D.B."/>
            <person name="Jagadeeshan S."/>
            <person name="Jeck W.R."/>
            <person name="Johnson J."/>
            <person name="Jones C.D."/>
            <person name="Jordan W.C."/>
            <person name="Karpen G.H."/>
            <person name="Kataoka E."/>
            <person name="Keightley P.D."/>
            <person name="Kheradpour P."/>
            <person name="Kirkness E.F."/>
            <person name="Koerich L.B."/>
            <person name="Kristiansen K."/>
            <person name="Kudrna D."/>
            <person name="Kulathinal R.J."/>
            <person name="Kumar S."/>
            <person name="Kwok R."/>
            <person name="Lander E."/>
            <person name="Langley C.H."/>
            <person name="Lapoint R."/>
            <person name="Lazzaro B.P."/>
            <person name="Lee S.J."/>
            <person name="Levesque L."/>
            <person name="Li R."/>
            <person name="Lin C.F."/>
            <person name="Lin M.F."/>
            <person name="Lindblad-Toh K."/>
            <person name="Llopart A."/>
            <person name="Long M."/>
            <person name="Low L."/>
            <person name="Lozovsky E."/>
            <person name="Lu J."/>
            <person name="Luo M."/>
            <person name="Machado C.A."/>
            <person name="Makalowski W."/>
            <person name="Marzo M."/>
            <person name="Matsuda M."/>
            <person name="Matzkin L."/>
            <person name="McAllister B."/>
            <person name="McBride C.S."/>
            <person name="McKernan B."/>
            <person name="McKernan K."/>
            <person name="Mendez-Lago M."/>
            <person name="Minx P."/>
            <person name="Mollenhauer M.U."/>
            <person name="Montooth K."/>
            <person name="Mount S.M."/>
            <person name="Mu X."/>
            <person name="Myers E."/>
            <person name="Negre B."/>
            <person name="Newfeld S."/>
            <person name="Nielsen R."/>
            <person name="Noor M.A."/>
            <person name="O'Grady P."/>
            <person name="Pachter L."/>
            <person name="Papaceit M."/>
            <person name="Parisi M.J."/>
            <person name="Parisi M."/>
            <person name="Parts L."/>
            <person name="Pedersen J.S."/>
            <person name="Pesole G."/>
            <person name="Phillippy A.M."/>
            <person name="Ponting C.P."/>
            <person name="Pop M."/>
            <person name="Porcelli D."/>
            <person name="Powell J.R."/>
            <person name="Prohaska S."/>
            <person name="Pruitt K."/>
            <person name="Puig M."/>
            <person name="Quesneville H."/>
            <person name="Ram K.R."/>
            <person name="Rand D."/>
            <person name="Rasmussen M.D."/>
            <person name="Reed L.K."/>
            <person name="Reenan R."/>
            <person name="Reily A."/>
            <person name="Remington K.A."/>
            <person name="Rieger T.T."/>
            <person name="Ritchie M.G."/>
            <person name="Robin C."/>
            <person name="Rogers Y.H."/>
            <person name="Rohde C."/>
            <person name="Rozas J."/>
            <person name="Rubenfield M.J."/>
            <person name="Ruiz A."/>
            <person name="Russo S."/>
            <person name="Salzberg S.L."/>
            <person name="Sanchez-Gracia A."/>
            <person name="Saranga D.J."/>
            <person name="Sato H."/>
            <person name="Schaeffer S.W."/>
            <person name="Schatz M.C."/>
            <person name="Schlenke T."/>
            <person name="Schwartz R."/>
            <person name="Segarra C."/>
            <person name="Singh R.S."/>
            <person name="Sirot L."/>
            <person name="Sirota M."/>
            <person name="Sisneros N.B."/>
            <person name="Smith C.D."/>
            <person name="Smith T.F."/>
            <person name="Spieth J."/>
            <person name="Stage D.E."/>
            <person name="Stark A."/>
            <person name="Stephan W."/>
            <person name="Strausberg R.L."/>
            <person name="Strempel S."/>
            <person name="Sturgill D."/>
            <person name="Sutton G."/>
            <person name="Sutton G.G."/>
            <person name="Tao W."/>
            <person name="Teichmann S."/>
            <person name="Tobari Y.N."/>
            <person name="Tomimura Y."/>
            <person name="Tsolas J.M."/>
            <person name="Valente V.L."/>
            <person name="Venter E."/>
            <person name="Venter J.C."/>
            <person name="Vicario S."/>
            <person name="Vieira F.G."/>
            <person name="Vilella A.J."/>
            <person name="Villasante A."/>
            <person name="Walenz B."/>
            <person name="Wang J."/>
            <person name="Wasserman M."/>
            <person name="Watts T."/>
            <person name="Wilson D."/>
            <person name="Wilson R.K."/>
            <person name="Wing R.A."/>
            <person name="Wolfner M.F."/>
            <person name="Wong A."/>
            <person name="Wong G.K."/>
            <person name="Wu C.I."/>
            <person name="Wu G."/>
            <person name="Yamamoto D."/>
            <person name="Yang H.P."/>
            <person name="Yang S.P."/>
            <person name="Yorke J.A."/>
            <person name="Yoshida K."/>
            <person name="Zdobnov E."/>
            <person name="Zhang P."/>
            <person name="Zhang Y."/>
            <person name="Zimin A.V."/>
            <person name="Baldwin J."/>
            <person name="Abdouelleil A."/>
            <person name="Abdulkadir J."/>
            <person name="Abebe A."/>
            <person name="Abera B."/>
            <person name="Abreu J."/>
            <person name="Acer S.C."/>
            <person name="Aftuck L."/>
            <person name="Alexander A."/>
            <person name="An P."/>
            <person name="Anderson E."/>
            <person name="Anderson S."/>
            <person name="Arachi H."/>
            <person name="Azer M."/>
            <person name="Bachantsang P."/>
            <person name="Barry A."/>
            <person name="Bayul T."/>
            <person name="Berlin A."/>
            <person name="Bessette D."/>
            <person name="Bloom T."/>
            <person name="Blye J."/>
            <person name="Boguslavskiy L."/>
            <person name="Bonnet C."/>
            <person name="Boukhgalter B."/>
            <person name="Bourzgui I."/>
            <person name="Brown A."/>
            <person name="Cahill P."/>
            <person name="Channer S."/>
            <person name="Cheshatsang Y."/>
            <person name="Chuda L."/>
            <person name="Citroen M."/>
            <person name="Collymore A."/>
            <person name="Cooke P."/>
            <person name="Costello M."/>
            <person name="D'Aco K."/>
            <person name="Daza R."/>
            <person name="De Haan G."/>
            <person name="DeGray S."/>
            <person name="DeMaso C."/>
            <person name="Dhargay N."/>
            <person name="Dooley K."/>
            <person name="Dooley E."/>
            <person name="Doricent M."/>
            <person name="Dorje P."/>
            <person name="Dorjee K."/>
            <person name="Dupes A."/>
            <person name="Elong R."/>
            <person name="Falk J."/>
            <person name="Farina A."/>
            <person name="Faro S."/>
            <person name="Ferguson D."/>
            <person name="Fisher S."/>
            <person name="Foley C.D."/>
            <person name="Franke A."/>
            <person name="Friedrich D."/>
            <person name="Gadbois L."/>
            <person name="Gearin G."/>
            <person name="Gearin C.R."/>
            <person name="Giannoukos G."/>
            <person name="Goode T."/>
            <person name="Graham J."/>
            <person name="Grandbois E."/>
            <person name="Grewal S."/>
            <person name="Gyaltsen K."/>
            <person name="Hafez N."/>
            <person name="Hagos B."/>
            <person name="Hall J."/>
            <person name="Henson C."/>
            <person name="Hollinger A."/>
            <person name="Honan T."/>
            <person name="Huard M.D."/>
            <person name="Hughes L."/>
            <person name="Hurhula B."/>
            <person name="Husby M.E."/>
            <person name="Kamat A."/>
            <person name="Kanga B."/>
            <person name="Kashin S."/>
            <person name="Khazanovich D."/>
            <person name="Kisner P."/>
            <person name="Lance K."/>
            <person name="Lara M."/>
            <person name="Lee W."/>
            <person name="Lennon N."/>
            <person name="Letendre F."/>
            <person name="LeVine R."/>
            <person name="Lipovsky A."/>
            <person name="Liu X."/>
            <person name="Liu J."/>
            <person name="Liu S."/>
            <person name="Lokyitsang T."/>
            <person name="Lokyitsang Y."/>
            <person name="Lubonja R."/>
            <person name="Lui A."/>
            <person name="MacDonald P."/>
            <person name="Magnisalis V."/>
            <person name="Maru K."/>
            <person name="Matthews C."/>
            <person name="McCusker W."/>
            <person name="McDonough S."/>
            <person name="Mehta T."/>
            <person name="Meldrim J."/>
            <person name="Meneus L."/>
            <person name="Mihai O."/>
            <person name="Mihalev A."/>
            <person name="Mihova T."/>
            <person name="Mittelman R."/>
            <person name="Mlenga V."/>
            <person name="Montmayeur A."/>
            <person name="Mulrain L."/>
            <person name="Navidi A."/>
            <person name="Naylor J."/>
            <person name="Negash T."/>
            <person name="Nguyen T."/>
            <person name="Nguyen N."/>
            <person name="Nicol R."/>
            <person name="Norbu C."/>
            <person name="Norbu N."/>
            <person name="Novod N."/>
            <person name="O'Neill B."/>
            <person name="Osman S."/>
            <person name="Markiewicz E."/>
            <person name="Oyono O.L."/>
            <person name="Patti C."/>
            <person name="Phunkhang P."/>
            <person name="Pierre F."/>
            <person name="Priest M."/>
            <person name="Raghuraman S."/>
            <person name="Rege F."/>
            <person name="Reyes R."/>
            <person name="Rise C."/>
            <person name="Rogov P."/>
            <person name="Ross K."/>
            <person name="Ryan E."/>
            <person name="Settipalli S."/>
            <person name="Shea T."/>
            <person name="Sherpa N."/>
            <person name="Shi L."/>
            <person name="Shih D."/>
            <person name="Sparrow T."/>
            <person name="Spaulding J."/>
            <person name="Stalker J."/>
            <person name="Stange-Thomann N."/>
            <person name="Stavropoulos S."/>
            <person name="Stone C."/>
            <person name="Strader C."/>
            <person name="Tesfaye S."/>
            <person name="Thomson T."/>
            <person name="Thoulutsang Y."/>
            <person name="Thoulutsang D."/>
            <person name="Topham K."/>
            <person name="Topping I."/>
            <person name="Tsamla T."/>
            <person name="Vassiliev H."/>
            <person name="Vo A."/>
            <person name="Wangchuk T."/>
            <person name="Wangdi T."/>
            <person name="Weiand M."/>
            <person name="Wilkinson J."/>
            <person name="Wilson A."/>
            <person name="Yadav S."/>
            <person name="Young G."/>
            <person name="Yu Q."/>
            <person name="Zembek L."/>
            <person name="Zhong D."/>
            <person name="Zimmer A."/>
            <person name="Zwirko Z."/>
            <person name="Jaffe D.B."/>
            <person name="Alvarez P."/>
            <person name="Brockman W."/>
            <person name="Butler J."/>
            <person name="Chin C."/>
            <person name="Gnerre S."/>
            <person name="Grabherr M."/>
            <person name="Kleber M."/>
            <person name="Mauceli E."/>
            <person name="MacCallum I."/>
        </authorList>
    </citation>
    <scope>NUCLEOTIDE SEQUENCE [LARGE SCALE GENOMIC DNA]</scope>
    <source>
        <strain evidence="2">MSH-3 / Tucson 14011-0111.49</strain>
    </source>
</reference>
<dbReference type="AlphaFoldDB" id="B4GWA7"/>
<name>B4GWA7_DROPE</name>
<dbReference type="EMBL" id="CH479194">
    <property type="protein sequence ID" value="EDW26991.1"/>
    <property type="molecule type" value="Genomic_DNA"/>
</dbReference>